<feature type="compositionally biased region" description="Basic and acidic residues" evidence="2">
    <location>
        <begin position="294"/>
        <end position="306"/>
    </location>
</feature>
<reference evidence="4 5" key="1">
    <citation type="journal article" date="2016" name="Mol. Biol. Evol.">
        <title>Comparative Genomics of Early-Diverging Mushroom-Forming Fungi Provides Insights into the Origins of Lignocellulose Decay Capabilities.</title>
        <authorList>
            <person name="Nagy L.G."/>
            <person name="Riley R."/>
            <person name="Tritt A."/>
            <person name="Adam C."/>
            <person name="Daum C."/>
            <person name="Floudas D."/>
            <person name="Sun H."/>
            <person name="Yadav J.S."/>
            <person name="Pangilinan J."/>
            <person name="Larsson K.H."/>
            <person name="Matsuura K."/>
            <person name="Barry K."/>
            <person name="Labutti K."/>
            <person name="Kuo R."/>
            <person name="Ohm R.A."/>
            <person name="Bhattacharya S.S."/>
            <person name="Shirouzu T."/>
            <person name="Yoshinaga Y."/>
            <person name="Martin F.M."/>
            <person name="Grigoriev I.V."/>
            <person name="Hibbett D.S."/>
        </authorList>
    </citation>
    <scope>NUCLEOTIDE SEQUENCE [LARGE SCALE GENOMIC DNA]</scope>
    <source>
        <strain evidence="4 5">HHB12029</strain>
    </source>
</reference>
<feature type="region of interest" description="Disordered" evidence="2">
    <location>
        <begin position="122"/>
        <end position="149"/>
    </location>
</feature>
<organism evidence="4 5">
    <name type="scientific">Exidia glandulosa HHB12029</name>
    <dbReference type="NCBI Taxonomy" id="1314781"/>
    <lineage>
        <taxon>Eukaryota</taxon>
        <taxon>Fungi</taxon>
        <taxon>Dikarya</taxon>
        <taxon>Basidiomycota</taxon>
        <taxon>Agaricomycotina</taxon>
        <taxon>Agaricomycetes</taxon>
        <taxon>Auriculariales</taxon>
        <taxon>Exidiaceae</taxon>
        <taxon>Exidia</taxon>
    </lineage>
</organism>
<feature type="compositionally biased region" description="Pro residues" evidence="2">
    <location>
        <begin position="54"/>
        <end position="66"/>
    </location>
</feature>
<feature type="compositionally biased region" description="Low complexity" evidence="2">
    <location>
        <begin position="378"/>
        <end position="389"/>
    </location>
</feature>
<name>A0A165QHR1_EXIGL</name>
<dbReference type="Pfam" id="PF00566">
    <property type="entry name" value="RabGAP-TBC"/>
    <property type="match status" value="1"/>
</dbReference>
<accession>A0A165QHR1</accession>
<dbReference type="FunFam" id="1.10.8.270:FF:000026">
    <property type="entry name" value="TBC (Tre-2/Bub2/Cdc16) domain family"/>
    <property type="match status" value="1"/>
</dbReference>
<feature type="coiled-coil region" evidence="1">
    <location>
        <begin position="183"/>
        <end position="220"/>
    </location>
</feature>
<evidence type="ECO:0000259" key="3">
    <source>
        <dbReference type="PROSITE" id="PS50086"/>
    </source>
</evidence>
<dbReference type="SMART" id="SM00164">
    <property type="entry name" value="TBC"/>
    <property type="match status" value="1"/>
</dbReference>
<feature type="compositionally biased region" description="Low complexity" evidence="2">
    <location>
        <begin position="1"/>
        <end position="14"/>
    </location>
</feature>
<gene>
    <name evidence="4" type="ORF">EXIGLDRAFT_721817</name>
</gene>
<feature type="compositionally biased region" description="Pro residues" evidence="2">
    <location>
        <begin position="366"/>
        <end position="377"/>
    </location>
</feature>
<dbReference type="PROSITE" id="PS50086">
    <property type="entry name" value="TBC_RABGAP"/>
    <property type="match status" value="1"/>
</dbReference>
<dbReference type="Gene3D" id="1.10.472.80">
    <property type="entry name" value="Ypt/Rab-GAP domain of gyp1p, domain 3"/>
    <property type="match status" value="1"/>
</dbReference>
<dbReference type="InterPro" id="IPR035969">
    <property type="entry name" value="Rab-GAP_TBC_sf"/>
</dbReference>
<dbReference type="AlphaFoldDB" id="A0A165QHR1"/>
<dbReference type="GO" id="GO:0005096">
    <property type="term" value="F:GTPase activator activity"/>
    <property type="evidence" value="ECO:0007669"/>
    <property type="project" value="TreeGrafter"/>
</dbReference>
<feature type="region of interest" description="Disordered" evidence="2">
    <location>
        <begin position="812"/>
        <end position="836"/>
    </location>
</feature>
<evidence type="ECO:0000256" key="1">
    <source>
        <dbReference type="SAM" id="Coils"/>
    </source>
</evidence>
<feature type="compositionally biased region" description="Basic and acidic residues" evidence="2">
    <location>
        <begin position="319"/>
        <end position="329"/>
    </location>
</feature>
<dbReference type="Gene3D" id="1.10.8.270">
    <property type="entry name" value="putative rabgap domain of human tbc1 domain family member 14 like domains"/>
    <property type="match status" value="1"/>
</dbReference>
<dbReference type="OrthoDB" id="294251at2759"/>
<protein>
    <submittedName>
        <fullName evidence="4">TBC-domain-containing protein</fullName>
    </submittedName>
</protein>
<feature type="compositionally biased region" description="Low complexity" evidence="2">
    <location>
        <begin position="347"/>
        <end position="361"/>
    </location>
</feature>
<evidence type="ECO:0000313" key="5">
    <source>
        <dbReference type="Proteomes" id="UP000077266"/>
    </source>
</evidence>
<sequence length="1133" mass="123924">MASEATAAASLTLADSHPLAPEETPVRTPRHLRSRTPKDSDSRPRPVTNYFSLKPPPDVPQSPDIPSPSSASTTSLHQRRVTANWDGSVRGYAKRSNGHIAEPSLIQRAGLPVFTVVRGAPVGSSTPGTRSPTSSLSRPPSLTVSDAGDDNGAILATEWHAMHDDDEIDSTLAALNVSYHTSLRVLSQAAAKLSRVQHELEEERRKRQAREKQRQELANSLMSEMNQKDRLVAQKLVSTLFNETEAPPGFDALPASLSEAMTDTFTIPFPTSAPSPRESTTSLPSTQDDSASVSHDDSASVDERPQSTKSGATSPESSRSVEDRNKEQQRLSVWGTGWFNRIRKVSTATTSSSATASVTAEEPQDDPPTPTPTPDTEPPAALQRPPRQRNFSQSTRRSMFTSLAISIAAPAMTYKRSKSSFVATISSSPPSPGGMKSPTQSICTSPSVAAPSLSMQAEQQFQQLQQLQDSNSSSLSKAGPQQKKQGRALMAICNATRVMTNDPKSILVDGAQTSELVQRLAFALVGNARDEGLTYREPPREREEKPVERVFFSAPVNASAATALNRLRIASSSASLQSQRSVSQSRPQKRVVSNVDVAAAVANTAVTSVAQQALAPPPPTATGRTFLLQSMVPDEAKPPTVYLARPGNELTPVFNFNRPLGAHATAVIKQGQTPLTDRFGFMYDVHPYDVRLLLHAREAKCTAPACLTGMKKSERGAFDDPSWDTDKEMETVPGECTCDFGEKKGEKDAETASTKEGASGDTPSAPDEPQHACTKTIRYLLKQLTEIHDATQRARVTEWDAFLHARAENAQRAIQAQQPSNKSKPGAFSGLEPGEDDTTMLGGETLFVAPMYMSSASREERREFARLVRAGIPLRHRAKVWLECSGAVEMREPGMFQELLSRAEIMDDTTRHEIDKDVVRTMPLNIFFGGEGVGVAKLRRVLQAYGVMNPAVGYCQGMNLVTSTLLLVFPDEEEAFWALASIIERMLPPEFYTPSLLSSRAFPLMLKDYVREQIPRLHAHLDRVGIDLATICFGWGLSLLTDCLPIETLFRVWDLFIVDGPDVLMRVAVAIFRIAEDKLLLCKSDGSLYACLNRTPSRMWDAEKLLKLELELRSTITHDDLVKKREAHCSAQF</sequence>
<feature type="region of interest" description="Disordered" evidence="2">
    <location>
        <begin position="737"/>
        <end position="771"/>
    </location>
</feature>
<feature type="compositionally biased region" description="Polar residues" evidence="2">
    <location>
        <begin position="272"/>
        <end position="287"/>
    </location>
</feature>
<feature type="compositionally biased region" description="Polar residues" evidence="2">
    <location>
        <begin position="812"/>
        <end position="823"/>
    </location>
</feature>
<feature type="region of interest" description="Disordered" evidence="2">
    <location>
        <begin position="347"/>
        <end position="397"/>
    </location>
</feature>
<dbReference type="STRING" id="1314781.A0A165QHR1"/>
<dbReference type="EMBL" id="KV425883">
    <property type="protein sequence ID" value="KZW03637.1"/>
    <property type="molecule type" value="Genomic_DNA"/>
</dbReference>
<dbReference type="SUPFAM" id="SSF47923">
    <property type="entry name" value="Ypt/Rab-GAP domain of gyp1p"/>
    <property type="match status" value="2"/>
</dbReference>
<evidence type="ECO:0000313" key="4">
    <source>
        <dbReference type="EMBL" id="KZW03637.1"/>
    </source>
</evidence>
<feature type="region of interest" description="Disordered" evidence="2">
    <location>
        <begin position="1"/>
        <end position="82"/>
    </location>
</feature>
<evidence type="ECO:0000256" key="2">
    <source>
        <dbReference type="SAM" id="MobiDB-lite"/>
    </source>
</evidence>
<proteinExistence type="predicted"/>
<feature type="region of interest" description="Disordered" evidence="2">
    <location>
        <begin position="265"/>
        <end position="329"/>
    </location>
</feature>
<dbReference type="PANTHER" id="PTHR47219:SF20">
    <property type="entry name" value="TBC1 DOMAIN FAMILY MEMBER 2B"/>
    <property type="match status" value="1"/>
</dbReference>
<feature type="region of interest" description="Disordered" evidence="2">
    <location>
        <begin position="423"/>
        <end position="455"/>
    </location>
</feature>
<feature type="compositionally biased region" description="Polar residues" evidence="2">
    <location>
        <begin position="437"/>
        <end position="447"/>
    </location>
</feature>
<dbReference type="PANTHER" id="PTHR47219">
    <property type="entry name" value="RAB GTPASE-ACTIVATING PROTEIN 1-LIKE"/>
    <property type="match status" value="1"/>
</dbReference>
<dbReference type="GO" id="GO:0031267">
    <property type="term" value="F:small GTPase binding"/>
    <property type="evidence" value="ECO:0007669"/>
    <property type="project" value="TreeGrafter"/>
</dbReference>
<feature type="compositionally biased region" description="Polar residues" evidence="2">
    <location>
        <begin position="307"/>
        <end position="318"/>
    </location>
</feature>
<dbReference type="Proteomes" id="UP000077266">
    <property type="component" value="Unassembled WGS sequence"/>
</dbReference>
<keyword evidence="1" id="KW-0175">Coiled coil</keyword>
<dbReference type="InterPro" id="IPR000195">
    <property type="entry name" value="Rab-GAP-TBC_dom"/>
</dbReference>
<feature type="compositionally biased region" description="Basic and acidic residues" evidence="2">
    <location>
        <begin position="740"/>
        <end position="750"/>
    </location>
</feature>
<feature type="compositionally biased region" description="Low complexity" evidence="2">
    <location>
        <begin position="122"/>
        <end position="145"/>
    </location>
</feature>
<keyword evidence="5" id="KW-1185">Reference proteome</keyword>
<feature type="domain" description="Rab-GAP TBC" evidence="3">
    <location>
        <begin position="871"/>
        <end position="1060"/>
    </location>
</feature>
<dbReference type="InParanoid" id="A0A165QHR1"/>
<dbReference type="InterPro" id="IPR050302">
    <property type="entry name" value="Rab_GAP_TBC_domain"/>
</dbReference>